<protein>
    <recommendedName>
        <fullName evidence="9">tRNA (guanine(10)-N(2))-methyltransferase</fullName>
        <ecNumber evidence="9">2.1.1.214</ecNumber>
    </recommendedName>
</protein>
<evidence type="ECO:0000256" key="5">
    <source>
        <dbReference type="ARBA" id="ARBA00022679"/>
    </source>
</evidence>
<comment type="subcellular location">
    <subcellularLocation>
        <location evidence="1">Cytoplasm</location>
    </subcellularLocation>
</comment>
<evidence type="ECO:0000256" key="1">
    <source>
        <dbReference type="ARBA" id="ARBA00004496"/>
    </source>
</evidence>
<evidence type="ECO:0000313" key="14">
    <source>
        <dbReference type="EMBL" id="CDZ97438.1"/>
    </source>
</evidence>
<dbReference type="GO" id="GO:0043527">
    <property type="term" value="C:tRNA methyltransferase complex"/>
    <property type="evidence" value="ECO:0007669"/>
    <property type="project" value="UniProtKB-ARBA"/>
</dbReference>
<dbReference type="PROSITE" id="PS00092">
    <property type="entry name" value="N6_MTASE"/>
    <property type="match status" value="1"/>
</dbReference>
<evidence type="ECO:0000256" key="11">
    <source>
        <dbReference type="SAM" id="MobiDB-lite"/>
    </source>
</evidence>
<sequence length="539" mass="60265">MTLQLFYLTWGTTHGSFRLPELESVAKLYDINFHLPPFSPNVIEKYNAQGCGLDEEWDIEGRAILVLGLEKVEDAFKLGERGVGIRSLHKLYALAPTLATLHTVLSQLPRTKEARPWDIDLEGDGSTEPKRWKFRFDSFAKMWDSQTQQEKMIAFDHLELKGKPDMKTPELEFGIFEEYLDRPSPAKPDPSATLALPEMVYYGLLTTHSTARPLLTHYSLKTRPHIGNTSMDAEISLLMANQALARNGSFVWDPFAGTGSMLLTCAHWGAFCVGSDIDGRQMRGKEKGKKRAGTPGIKLSAAKYGTQDQIVDLLTFDVTKNPWRVGRMFDAIVTDPPYGVRAGAKRLGRKDPSKLRNEPYFFPEGHPDAGKASYELPEYLPPFRPYQISHLAMDLVRLARYALKPGGRLVFFLPVVNDEYESVDVPTIEGMKLISNSVEDFGKWARRLITLELNINAPAVDAPRFDSESFFGTPSTSKEEAPGDDSAPSEQRLPGHHNFREKFFTKVIKSASTGLGNEAKAQSEFESESVAEAVDTHST</sequence>
<feature type="domain" description="Ribosomal RNA large subunit methyltransferase K/L-like methyltransferase" evidence="12">
    <location>
        <begin position="222"/>
        <end position="346"/>
    </location>
</feature>
<evidence type="ECO:0000256" key="9">
    <source>
        <dbReference type="ARBA" id="ARBA00066937"/>
    </source>
</evidence>
<dbReference type="InterPro" id="IPR016691">
    <property type="entry name" value="TRMT11"/>
</dbReference>
<dbReference type="InterPro" id="IPR000241">
    <property type="entry name" value="RlmKL-like_Mtase"/>
</dbReference>
<reference evidence="14" key="1">
    <citation type="submission" date="2014-08" db="EMBL/GenBank/DDBJ databases">
        <authorList>
            <person name="Sharma Rahul"/>
            <person name="Thines Marco"/>
        </authorList>
    </citation>
    <scope>NUCLEOTIDE SEQUENCE</scope>
</reference>
<keyword evidence="6 10" id="KW-0949">S-adenosyl-L-methionine</keyword>
<evidence type="ECO:0000256" key="4">
    <source>
        <dbReference type="ARBA" id="ARBA00022603"/>
    </source>
</evidence>
<dbReference type="PRINTS" id="PR00507">
    <property type="entry name" value="N12N6MTFRASE"/>
</dbReference>
<evidence type="ECO:0000259" key="13">
    <source>
        <dbReference type="Pfam" id="PF25904"/>
    </source>
</evidence>
<keyword evidence="8 10" id="KW-0694">RNA-binding</keyword>
<dbReference type="EMBL" id="LN483167">
    <property type="protein sequence ID" value="CDZ97438.1"/>
    <property type="molecule type" value="Genomic_DNA"/>
</dbReference>
<evidence type="ECO:0000256" key="10">
    <source>
        <dbReference type="PROSITE-ProRule" id="PRU00959"/>
    </source>
</evidence>
<organism evidence="14">
    <name type="scientific">Phaffia rhodozyma</name>
    <name type="common">Yeast</name>
    <name type="synonym">Xanthophyllomyces dendrorhous</name>
    <dbReference type="NCBI Taxonomy" id="264483"/>
    <lineage>
        <taxon>Eukaryota</taxon>
        <taxon>Fungi</taxon>
        <taxon>Dikarya</taxon>
        <taxon>Basidiomycota</taxon>
        <taxon>Agaricomycotina</taxon>
        <taxon>Tremellomycetes</taxon>
        <taxon>Cystofilobasidiales</taxon>
        <taxon>Mrakiaceae</taxon>
        <taxon>Phaffia</taxon>
    </lineage>
</organism>
<dbReference type="PANTHER" id="PTHR13370">
    <property type="entry name" value="RNA METHYLASE-RELATED"/>
    <property type="match status" value="1"/>
</dbReference>
<evidence type="ECO:0000259" key="12">
    <source>
        <dbReference type="Pfam" id="PF01170"/>
    </source>
</evidence>
<evidence type="ECO:0000256" key="7">
    <source>
        <dbReference type="ARBA" id="ARBA00022694"/>
    </source>
</evidence>
<dbReference type="GO" id="GO:0160102">
    <property type="term" value="F:tRNA (guanine(10)-N2)-methyltransferase activity"/>
    <property type="evidence" value="ECO:0007669"/>
    <property type="project" value="UniProtKB-EC"/>
</dbReference>
<dbReference type="PROSITE" id="PS51627">
    <property type="entry name" value="SAM_MT_TRM11"/>
    <property type="match status" value="1"/>
</dbReference>
<dbReference type="Pfam" id="PF25904">
    <property type="entry name" value="Tmrp11_N"/>
    <property type="match status" value="1"/>
</dbReference>
<dbReference type="GO" id="GO:0008033">
    <property type="term" value="P:tRNA processing"/>
    <property type="evidence" value="ECO:0007669"/>
    <property type="project" value="UniProtKB-UniRule"/>
</dbReference>
<dbReference type="GO" id="GO:0005737">
    <property type="term" value="C:cytoplasm"/>
    <property type="evidence" value="ECO:0007669"/>
    <property type="project" value="UniProtKB-SubCell"/>
</dbReference>
<evidence type="ECO:0000256" key="2">
    <source>
        <dbReference type="ARBA" id="ARBA00022490"/>
    </source>
</evidence>
<dbReference type="PIRSF" id="PIRSF017259">
    <property type="entry name" value="tRNA_mtfrase_TRM11"/>
    <property type="match status" value="1"/>
</dbReference>
<dbReference type="InterPro" id="IPR029063">
    <property type="entry name" value="SAM-dependent_MTases_sf"/>
</dbReference>
<keyword evidence="4 10" id="KW-0489">Methyltransferase</keyword>
<dbReference type="Gene3D" id="3.40.50.150">
    <property type="entry name" value="Vaccinia Virus protein VP39"/>
    <property type="match status" value="1"/>
</dbReference>
<keyword evidence="3 10" id="KW-0820">tRNA-binding</keyword>
<dbReference type="InterPro" id="IPR002052">
    <property type="entry name" value="DNA_methylase_N6_adenine_CS"/>
</dbReference>
<dbReference type="PANTHER" id="PTHR13370:SF3">
    <property type="entry name" value="TRNA (GUANINE(10)-N2)-METHYLTRANSFERASE HOMOLOG"/>
    <property type="match status" value="1"/>
</dbReference>
<evidence type="ECO:0000256" key="8">
    <source>
        <dbReference type="ARBA" id="ARBA00022884"/>
    </source>
</evidence>
<dbReference type="GO" id="GO:0032259">
    <property type="term" value="P:methylation"/>
    <property type="evidence" value="ECO:0007669"/>
    <property type="project" value="UniProtKB-UniRule"/>
</dbReference>
<dbReference type="EC" id="2.1.1.214" evidence="9"/>
<dbReference type="AlphaFoldDB" id="A0A0F7SIA4"/>
<comment type="similarity">
    <text evidence="10">Belongs to the class I-like SAM-binding methyltransferase superfamily. TRM11 methyltransferase family.</text>
</comment>
<feature type="domain" description="tRNA (guanine(10)-N(2))-methyltransferase TRMT11 N-terminal" evidence="13">
    <location>
        <begin position="65"/>
        <end position="187"/>
    </location>
</feature>
<accession>A0A0F7SIA4</accession>
<dbReference type="Pfam" id="PF01170">
    <property type="entry name" value="UPF0020"/>
    <property type="match status" value="1"/>
</dbReference>
<name>A0A0F7SIA4_PHARH</name>
<dbReference type="GO" id="GO:0000049">
    <property type="term" value="F:tRNA binding"/>
    <property type="evidence" value="ECO:0007669"/>
    <property type="project" value="UniProtKB-UniRule"/>
</dbReference>
<evidence type="ECO:0000256" key="6">
    <source>
        <dbReference type="ARBA" id="ARBA00022691"/>
    </source>
</evidence>
<keyword evidence="7 10" id="KW-0819">tRNA processing</keyword>
<feature type="region of interest" description="Disordered" evidence="11">
    <location>
        <begin position="468"/>
        <end position="495"/>
    </location>
</feature>
<feature type="region of interest" description="Disordered" evidence="11">
    <location>
        <begin position="515"/>
        <end position="539"/>
    </location>
</feature>
<keyword evidence="5 10" id="KW-0808">Transferase</keyword>
<proteinExistence type="inferred from homology"/>
<keyword evidence="2" id="KW-0963">Cytoplasm</keyword>
<dbReference type="SUPFAM" id="SSF53335">
    <property type="entry name" value="S-adenosyl-L-methionine-dependent methyltransferases"/>
    <property type="match status" value="1"/>
</dbReference>
<dbReference type="InterPro" id="IPR059073">
    <property type="entry name" value="TRMT11_N"/>
</dbReference>
<evidence type="ECO:0000256" key="3">
    <source>
        <dbReference type="ARBA" id="ARBA00022555"/>
    </source>
</evidence>